<keyword evidence="1" id="KW-1133">Transmembrane helix</keyword>
<feature type="transmembrane region" description="Helical" evidence="1">
    <location>
        <begin position="40"/>
        <end position="58"/>
    </location>
</feature>
<keyword evidence="1" id="KW-0472">Membrane</keyword>
<name>A0AAV3R2Z7_LITER</name>
<keyword evidence="1" id="KW-0812">Transmembrane</keyword>
<gene>
    <name evidence="2" type="ORF">LIER_24910</name>
</gene>
<sequence length="75" mass="8487">MSAAEPITEEEVVVAAEEVVAAAAAEKEEAHKLERRCSSIIAMAFLISLEFDFSLWWFQVKVMKRSGWLFPAQQK</sequence>
<protein>
    <submittedName>
        <fullName evidence="2">Uncharacterized protein</fullName>
    </submittedName>
</protein>
<dbReference type="EMBL" id="BAABME010007361">
    <property type="protein sequence ID" value="GAA0170710.1"/>
    <property type="molecule type" value="Genomic_DNA"/>
</dbReference>
<dbReference type="AlphaFoldDB" id="A0AAV3R2Z7"/>
<organism evidence="2 3">
    <name type="scientific">Lithospermum erythrorhizon</name>
    <name type="common">Purple gromwell</name>
    <name type="synonym">Lithospermum officinale var. erythrorhizon</name>
    <dbReference type="NCBI Taxonomy" id="34254"/>
    <lineage>
        <taxon>Eukaryota</taxon>
        <taxon>Viridiplantae</taxon>
        <taxon>Streptophyta</taxon>
        <taxon>Embryophyta</taxon>
        <taxon>Tracheophyta</taxon>
        <taxon>Spermatophyta</taxon>
        <taxon>Magnoliopsida</taxon>
        <taxon>eudicotyledons</taxon>
        <taxon>Gunneridae</taxon>
        <taxon>Pentapetalae</taxon>
        <taxon>asterids</taxon>
        <taxon>lamiids</taxon>
        <taxon>Boraginales</taxon>
        <taxon>Boraginaceae</taxon>
        <taxon>Boraginoideae</taxon>
        <taxon>Lithospermeae</taxon>
        <taxon>Lithospermum</taxon>
    </lineage>
</organism>
<keyword evidence="3" id="KW-1185">Reference proteome</keyword>
<proteinExistence type="predicted"/>
<comment type="caution">
    <text evidence="2">The sequence shown here is derived from an EMBL/GenBank/DDBJ whole genome shotgun (WGS) entry which is preliminary data.</text>
</comment>
<reference evidence="2 3" key="1">
    <citation type="submission" date="2024-01" db="EMBL/GenBank/DDBJ databases">
        <title>The complete chloroplast genome sequence of Lithospermum erythrorhizon: insights into the phylogenetic relationship among Boraginaceae species and the maternal lineages of purple gromwells.</title>
        <authorList>
            <person name="Okada T."/>
            <person name="Watanabe K."/>
        </authorList>
    </citation>
    <scope>NUCLEOTIDE SEQUENCE [LARGE SCALE GENOMIC DNA]</scope>
</reference>
<evidence type="ECO:0000313" key="3">
    <source>
        <dbReference type="Proteomes" id="UP001454036"/>
    </source>
</evidence>
<dbReference type="Proteomes" id="UP001454036">
    <property type="component" value="Unassembled WGS sequence"/>
</dbReference>
<evidence type="ECO:0000313" key="2">
    <source>
        <dbReference type="EMBL" id="GAA0170710.1"/>
    </source>
</evidence>
<evidence type="ECO:0000256" key="1">
    <source>
        <dbReference type="SAM" id="Phobius"/>
    </source>
</evidence>
<accession>A0AAV3R2Z7</accession>